<gene>
    <name evidence="2" type="ORF">DR980_08665</name>
</gene>
<dbReference type="OrthoDB" id="1377252at2"/>
<dbReference type="EMBL" id="QNUX01000007">
    <property type="protein sequence ID" value="RBN50340.1"/>
    <property type="molecule type" value="Genomic_DNA"/>
</dbReference>
<dbReference type="AlphaFoldDB" id="A0A366AZQ4"/>
<evidence type="ECO:0000313" key="2">
    <source>
        <dbReference type="EMBL" id="RBN50340.1"/>
    </source>
</evidence>
<proteinExistence type="predicted"/>
<organism evidence="2 3">
    <name type="scientific">Flavobacterium psychrolimnae</name>
    <dbReference type="NCBI Taxonomy" id="249351"/>
    <lineage>
        <taxon>Bacteria</taxon>
        <taxon>Pseudomonadati</taxon>
        <taxon>Bacteroidota</taxon>
        <taxon>Flavobacteriia</taxon>
        <taxon>Flavobacteriales</taxon>
        <taxon>Flavobacteriaceae</taxon>
        <taxon>Flavobacterium</taxon>
    </lineage>
</organism>
<evidence type="ECO:0000313" key="3">
    <source>
        <dbReference type="Proteomes" id="UP000253676"/>
    </source>
</evidence>
<evidence type="ECO:0008006" key="4">
    <source>
        <dbReference type="Google" id="ProtNLM"/>
    </source>
</evidence>
<name>A0A366AZQ4_9FLAO</name>
<evidence type="ECO:0000256" key="1">
    <source>
        <dbReference type="SAM" id="SignalP"/>
    </source>
</evidence>
<protein>
    <recommendedName>
        <fullName evidence="4">Low-complexity protein</fullName>
    </recommendedName>
</protein>
<dbReference type="RefSeq" id="WP_113635439.1">
    <property type="nucleotide sequence ID" value="NZ_QNUX01000007.1"/>
</dbReference>
<feature type="signal peptide" evidence="1">
    <location>
        <begin position="1"/>
        <end position="19"/>
    </location>
</feature>
<keyword evidence="1" id="KW-0732">Signal</keyword>
<comment type="caution">
    <text evidence="2">The sequence shown here is derived from an EMBL/GenBank/DDBJ whole genome shotgun (WGS) entry which is preliminary data.</text>
</comment>
<keyword evidence="3" id="KW-1185">Reference proteome</keyword>
<sequence>MKKIVTIVAIAFLTISVNAQEIKAVAKDQAKKESCCAKKDSKSKGMTAAEVEKCKTKCKADGKKCDASMAKTSGKKC</sequence>
<reference evidence="2 3" key="1">
    <citation type="submission" date="2018-07" db="EMBL/GenBank/DDBJ databases">
        <title>Complete genome sequence of Flavobacterium psychrolimnae LMG 22018.</title>
        <authorList>
            <person name="Kim D.-U."/>
        </authorList>
    </citation>
    <scope>NUCLEOTIDE SEQUENCE [LARGE SCALE GENOMIC DNA]</scope>
    <source>
        <strain evidence="2 3">LMG 22018</strain>
    </source>
</reference>
<feature type="chain" id="PRO_5016968843" description="Low-complexity protein" evidence="1">
    <location>
        <begin position="20"/>
        <end position="77"/>
    </location>
</feature>
<accession>A0A366AZQ4</accession>
<dbReference type="Proteomes" id="UP000253676">
    <property type="component" value="Unassembled WGS sequence"/>
</dbReference>